<evidence type="ECO:0000313" key="2">
    <source>
        <dbReference type="Proteomes" id="UP000037069"/>
    </source>
</evidence>
<accession>A0A0L0BSM0</accession>
<dbReference type="AlphaFoldDB" id="A0A0L0BSM0"/>
<keyword evidence="2" id="KW-1185">Reference proteome</keyword>
<dbReference type="EMBL" id="JRES01001423">
    <property type="protein sequence ID" value="KNC23011.1"/>
    <property type="molecule type" value="Genomic_DNA"/>
</dbReference>
<gene>
    <name evidence="1" type="ORF">FF38_07948</name>
</gene>
<proteinExistence type="predicted"/>
<name>A0A0L0BSM0_LUCCU</name>
<sequence>MAKRNFLRCIGWAKPRPASSSMSFNSNKTLPLLTFSEQRVLYCGIPSATSSQAKTCEARHLSIENICSEKLHSVAPSAERALFLFLDRAKTLDILPQVPPRPLRAPKAAPLDLGANFLATAPGPSESTGEPKTNDILSGSTVMQGPLSDIPSLKLMSPPVLSRSLLFLNTESFEHELRSPAVLPELLLKADREFELPRPLSSLR</sequence>
<dbReference type="Proteomes" id="UP000037069">
    <property type="component" value="Unassembled WGS sequence"/>
</dbReference>
<evidence type="ECO:0000313" key="1">
    <source>
        <dbReference type="EMBL" id="KNC23011.1"/>
    </source>
</evidence>
<comment type="caution">
    <text evidence="1">The sequence shown here is derived from an EMBL/GenBank/DDBJ whole genome shotgun (WGS) entry which is preliminary data.</text>
</comment>
<reference evidence="1 2" key="1">
    <citation type="journal article" date="2015" name="Nat. Commun.">
        <title>Lucilia cuprina genome unlocks parasitic fly biology to underpin future interventions.</title>
        <authorList>
            <person name="Anstead C.A."/>
            <person name="Korhonen P.K."/>
            <person name="Young N.D."/>
            <person name="Hall R.S."/>
            <person name="Jex A.R."/>
            <person name="Murali S.C."/>
            <person name="Hughes D.S."/>
            <person name="Lee S.F."/>
            <person name="Perry T."/>
            <person name="Stroehlein A.J."/>
            <person name="Ansell B.R."/>
            <person name="Breugelmans B."/>
            <person name="Hofmann A."/>
            <person name="Qu J."/>
            <person name="Dugan S."/>
            <person name="Lee S.L."/>
            <person name="Chao H."/>
            <person name="Dinh H."/>
            <person name="Han Y."/>
            <person name="Doddapaneni H.V."/>
            <person name="Worley K.C."/>
            <person name="Muzny D.M."/>
            <person name="Ioannidis P."/>
            <person name="Waterhouse R.M."/>
            <person name="Zdobnov E.M."/>
            <person name="James P.J."/>
            <person name="Bagnall N.H."/>
            <person name="Kotze A.C."/>
            <person name="Gibbs R.A."/>
            <person name="Richards S."/>
            <person name="Batterham P."/>
            <person name="Gasser R.B."/>
        </authorList>
    </citation>
    <scope>NUCLEOTIDE SEQUENCE [LARGE SCALE GENOMIC DNA]</scope>
    <source>
        <strain evidence="1 2">LS</strain>
        <tissue evidence="1">Full body</tissue>
    </source>
</reference>
<protein>
    <submittedName>
        <fullName evidence="1">Uncharacterized protein</fullName>
    </submittedName>
</protein>
<organism evidence="1 2">
    <name type="scientific">Lucilia cuprina</name>
    <name type="common">Green bottle fly</name>
    <name type="synonym">Australian sheep blowfly</name>
    <dbReference type="NCBI Taxonomy" id="7375"/>
    <lineage>
        <taxon>Eukaryota</taxon>
        <taxon>Metazoa</taxon>
        <taxon>Ecdysozoa</taxon>
        <taxon>Arthropoda</taxon>
        <taxon>Hexapoda</taxon>
        <taxon>Insecta</taxon>
        <taxon>Pterygota</taxon>
        <taxon>Neoptera</taxon>
        <taxon>Endopterygota</taxon>
        <taxon>Diptera</taxon>
        <taxon>Brachycera</taxon>
        <taxon>Muscomorpha</taxon>
        <taxon>Oestroidea</taxon>
        <taxon>Calliphoridae</taxon>
        <taxon>Luciliinae</taxon>
        <taxon>Lucilia</taxon>
    </lineage>
</organism>